<keyword evidence="2" id="KW-0812">Transmembrane</keyword>
<dbReference type="OrthoDB" id="2851282at2"/>
<dbReference type="Proteomes" id="UP000287243">
    <property type="component" value="Chromosome"/>
</dbReference>
<dbReference type="KEGG" id="vai:BU251_04875"/>
<accession>A0A410P4R2</accession>
<protein>
    <submittedName>
        <fullName evidence="2">Energy-coupling factor transporter transmembrane protein EcfT</fullName>
    </submittedName>
</protein>
<dbReference type="InterPro" id="IPR011856">
    <property type="entry name" value="tRNA_endonuc-like_dom_sf"/>
</dbReference>
<dbReference type="RefSeq" id="WP_128699753.1">
    <property type="nucleotide sequence ID" value="NZ_CP019384.1"/>
</dbReference>
<keyword evidence="3" id="KW-1185">Reference proteome</keyword>
<dbReference type="Gene3D" id="3.40.1350.10">
    <property type="match status" value="1"/>
</dbReference>
<evidence type="ECO:0000313" key="2">
    <source>
        <dbReference type="EMBL" id="QAT17110.1"/>
    </source>
</evidence>
<reference evidence="2 3" key="1">
    <citation type="submission" date="2017-01" db="EMBL/GenBank/DDBJ databases">
        <title>First insights into the biology of 'candidatus Vampirococcus archaeovorus'.</title>
        <authorList>
            <person name="Kizina J."/>
            <person name="Jordan S."/>
            <person name="Stueber K."/>
            <person name="Reinhardt R."/>
            <person name="Harder J."/>
        </authorList>
    </citation>
    <scope>NUCLEOTIDE SEQUENCE [LARGE SCALE GENOMIC DNA]</scope>
    <source>
        <strain evidence="2 3">LiM</strain>
    </source>
</reference>
<dbReference type="EMBL" id="CP019384">
    <property type="protein sequence ID" value="QAT17110.1"/>
    <property type="molecule type" value="Genomic_DNA"/>
</dbReference>
<feature type="domain" description="PD(D/E)XK endonuclease" evidence="1">
    <location>
        <begin position="5"/>
        <end position="117"/>
    </location>
</feature>
<organism evidence="2 3">
    <name type="scientific">Velamenicoccus archaeovorus</name>
    <dbReference type="NCBI Taxonomy" id="1930593"/>
    <lineage>
        <taxon>Bacteria</taxon>
        <taxon>Pseudomonadati</taxon>
        <taxon>Candidatus Omnitrophota</taxon>
        <taxon>Candidatus Velamenicoccus</taxon>
    </lineage>
</organism>
<sequence>MFFLLKQRGFHVLVPWGEDHRFDMVAEKNGIYKKVQVKYVSAKNGILEIPLRSCNNHKVIHYSPLDVDIIAAYHDAARKVYFVPLKNISNRSSFKIRLIPARNNQQEKIVPASRYEARFDFFDK</sequence>
<keyword evidence="2" id="KW-0472">Membrane</keyword>
<dbReference type="GO" id="GO:0003676">
    <property type="term" value="F:nucleic acid binding"/>
    <property type="evidence" value="ECO:0007669"/>
    <property type="project" value="InterPro"/>
</dbReference>
<dbReference type="InterPro" id="IPR021671">
    <property type="entry name" value="PD(D/E)XK_Endonuc"/>
</dbReference>
<dbReference type="AlphaFoldDB" id="A0A410P4R2"/>
<name>A0A410P4R2_VELA1</name>
<evidence type="ECO:0000313" key="3">
    <source>
        <dbReference type="Proteomes" id="UP000287243"/>
    </source>
</evidence>
<evidence type="ECO:0000259" key="1">
    <source>
        <dbReference type="Pfam" id="PF11645"/>
    </source>
</evidence>
<dbReference type="Pfam" id="PF11645">
    <property type="entry name" value="PDDEXK_5"/>
    <property type="match status" value="1"/>
</dbReference>
<gene>
    <name evidence="2" type="ORF">BU251_04875</name>
</gene>
<proteinExistence type="predicted"/>